<protein>
    <submittedName>
        <fullName evidence="1">Uncharacterized protein</fullName>
    </submittedName>
</protein>
<sequence>MGLGLRKLRIVGCPASCALLGKAGSHVERLRVIYDDTCAAEYAEILAGHLLLGNIRLRSLTLPVAHMDMAEALVEQHQLAAPLPSFTQAPPVAGGKRRDEGTVQFPSVNQGAAF</sequence>
<gene>
    <name evidence="1" type="ORF">H4R21_002668</name>
</gene>
<organism evidence="1 2">
    <name type="scientific">Coemansia helicoidea</name>
    <dbReference type="NCBI Taxonomy" id="1286919"/>
    <lineage>
        <taxon>Eukaryota</taxon>
        <taxon>Fungi</taxon>
        <taxon>Fungi incertae sedis</taxon>
        <taxon>Zoopagomycota</taxon>
        <taxon>Kickxellomycotina</taxon>
        <taxon>Kickxellomycetes</taxon>
        <taxon>Kickxellales</taxon>
        <taxon>Kickxellaceae</taxon>
        <taxon>Coemansia</taxon>
    </lineage>
</organism>
<name>A0ACC1L6H8_9FUNG</name>
<dbReference type="EMBL" id="JANBUN010000717">
    <property type="protein sequence ID" value="KAJ2801784.1"/>
    <property type="molecule type" value="Genomic_DNA"/>
</dbReference>
<keyword evidence="2" id="KW-1185">Reference proteome</keyword>
<accession>A0ACC1L6H8</accession>
<reference evidence="1" key="1">
    <citation type="submission" date="2022-07" db="EMBL/GenBank/DDBJ databases">
        <title>Phylogenomic reconstructions and comparative analyses of Kickxellomycotina fungi.</title>
        <authorList>
            <person name="Reynolds N.K."/>
            <person name="Stajich J.E."/>
            <person name="Barry K."/>
            <person name="Grigoriev I.V."/>
            <person name="Crous P."/>
            <person name="Smith M.E."/>
        </authorList>
    </citation>
    <scope>NUCLEOTIDE SEQUENCE</scope>
    <source>
        <strain evidence="1">BCRC 34780</strain>
    </source>
</reference>
<evidence type="ECO:0000313" key="2">
    <source>
        <dbReference type="Proteomes" id="UP001140087"/>
    </source>
</evidence>
<comment type="caution">
    <text evidence="1">The sequence shown here is derived from an EMBL/GenBank/DDBJ whole genome shotgun (WGS) entry which is preliminary data.</text>
</comment>
<evidence type="ECO:0000313" key="1">
    <source>
        <dbReference type="EMBL" id="KAJ2801784.1"/>
    </source>
</evidence>
<proteinExistence type="predicted"/>
<dbReference type="Proteomes" id="UP001140087">
    <property type="component" value="Unassembled WGS sequence"/>
</dbReference>